<comment type="caution">
    <text evidence="1">The sequence shown here is derived from an EMBL/GenBank/DDBJ whole genome shotgun (WGS) entry which is preliminary data.</text>
</comment>
<dbReference type="AlphaFoldDB" id="A0AA37LDZ3"/>
<accession>A0AA37LDZ3</accession>
<sequence length="78" mass="9032">MALKLQGDVANAEWACKKGIALTIYGTWYFFGRHIGIADESSWEMRRPYLPLDDTMKKWALETLGVPDATEKQRLWKN</sequence>
<proteinExistence type="predicted"/>
<name>A0AA37LDZ3_9PEZI</name>
<reference evidence="1 2" key="1">
    <citation type="submission" date="2022-03" db="EMBL/GenBank/DDBJ databases">
        <title>Genome data of Colletotrichum spp.</title>
        <authorList>
            <person name="Utami Y.D."/>
            <person name="Hiruma K."/>
        </authorList>
    </citation>
    <scope>NUCLEOTIDE SEQUENCE [LARGE SCALE GENOMIC DNA]</scope>
    <source>
        <strain evidence="1 2">MAFF 239500</strain>
    </source>
</reference>
<gene>
    <name evidence="1" type="ORF">ColSpa_04839</name>
</gene>
<dbReference type="GeneID" id="73325641"/>
<evidence type="ECO:0000313" key="1">
    <source>
        <dbReference type="EMBL" id="GKT44658.1"/>
    </source>
</evidence>
<protein>
    <submittedName>
        <fullName evidence="1">Uncharacterized protein</fullName>
    </submittedName>
</protein>
<dbReference type="RefSeq" id="XP_049127008.1">
    <property type="nucleotide sequence ID" value="XM_049271051.1"/>
</dbReference>
<dbReference type="EMBL" id="BQXU01000010">
    <property type="protein sequence ID" value="GKT44658.1"/>
    <property type="molecule type" value="Genomic_DNA"/>
</dbReference>
<keyword evidence="2" id="KW-1185">Reference proteome</keyword>
<organism evidence="1 2">
    <name type="scientific">Colletotrichum spaethianum</name>
    <dbReference type="NCBI Taxonomy" id="700344"/>
    <lineage>
        <taxon>Eukaryota</taxon>
        <taxon>Fungi</taxon>
        <taxon>Dikarya</taxon>
        <taxon>Ascomycota</taxon>
        <taxon>Pezizomycotina</taxon>
        <taxon>Sordariomycetes</taxon>
        <taxon>Hypocreomycetidae</taxon>
        <taxon>Glomerellales</taxon>
        <taxon>Glomerellaceae</taxon>
        <taxon>Colletotrichum</taxon>
        <taxon>Colletotrichum spaethianum species complex</taxon>
    </lineage>
</organism>
<dbReference type="Proteomes" id="UP001055115">
    <property type="component" value="Unassembled WGS sequence"/>
</dbReference>
<evidence type="ECO:0000313" key="2">
    <source>
        <dbReference type="Proteomes" id="UP001055115"/>
    </source>
</evidence>